<evidence type="ECO:0000256" key="1">
    <source>
        <dbReference type="SAM" id="MobiDB-lite"/>
    </source>
</evidence>
<feature type="compositionally biased region" description="Basic and acidic residues" evidence="1">
    <location>
        <begin position="25"/>
        <end position="44"/>
    </location>
</feature>
<sequence>MDTTPPEQQAHWLACIGQQLHAILTDEKTKLRRTEEDKEREKAKKASQHTGTATPTATTRTAAATKKRKSQKKGEKGKKGVESLERKEEPGMMWMQATARSTRHDLNNDRNFGNGDCDCYDDRDGDDRFDGDACDFGCYSSRGDDDDDDRFDGDACDYGCFNSRDDDDDDDRCDGDDCDFGCYSSRGDDSDVEAAEVRRVEITRPQTGASKQRQRRRGTPSGQHGEDMQLEPELRRRLEDWNVLPHATPFFLQSTALRAWMTCCAK</sequence>
<proteinExistence type="predicted"/>
<dbReference type="AlphaFoldDB" id="F2U0C6"/>
<dbReference type="Proteomes" id="UP000007799">
    <property type="component" value="Unassembled WGS sequence"/>
</dbReference>
<evidence type="ECO:0000313" key="3">
    <source>
        <dbReference type="Proteomes" id="UP000007799"/>
    </source>
</evidence>
<name>F2U0C6_SALR5</name>
<dbReference type="KEGG" id="sre:PTSG_01440"/>
<feature type="region of interest" description="Disordered" evidence="1">
    <location>
        <begin position="25"/>
        <end position="91"/>
    </location>
</feature>
<gene>
    <name evidence="2" type="ORF">PTSG_01440</name>
</gene>
<evidence type="ECO:0000313" key="2">
    <source>
        <dbReference type="EMBL" id="EGD80854.1"/>
    </source>
</evidence>
<reference evidence="2" key="1">
    <citation type="submission" date="2009-08" db="EMBL/GenBank/DDBJ databases">
        <title>Annotation of Salpingoeca rosetta.</title>
        <authorList>
            <consortium name="The Broad Institute Genome Sequencing Platform"/>
            <person name="Russ C."/>
            <person name="Cuomo C."/>
            <person name="Burger G."/>
            <person name="Gray M.W."/>
            <person name="Holland P.W.H."/>
            <person name="King N."/>
            <person name="Lang F.B.F."/>
            <person name="Roger A.J."/>
            <person name="Ruiz-Trillo I."/>
            <person name="Young S.K."/>
            <person name="Zeng Q."/>
            <person name="Gargeya S."/>
            <person name="Alvarado L."/>
            <person name="Berlin A."/>
            <person name="Chapman S.B."/>
            <person name="Chen Z."/>
            <person name="Freedman E."/>
            <person name="Gellesch M."/>
            <person name="Goldberg J."/>
            <person name="Griggs A."/>
            <person name="Gujja S."/>
            <person name="Heilman E."/>
            <person name="Heiman D."/>
            <person name="Howarth C."/>
            <person name="Mehta T."/>
            <person name="Neiman D."/>
            <person name="Pearson M."/>
            <person name="Roberts A."/>
            <person name="Saif S."/>
            <person name="Shea T."/>
            <person name="Shenoy N."/>
            <person name="Sisk P."/>
            <person name="Stolte C."/>
            <person name="Sykes S."/>
            <person name="White J."/>
            <person name="Yandava C."/>
            <person name="Haas B."/>
            <person name="Nusbaum C."/>
            <person name="Birren B."/>
        </authorList>
    </citation>
    <scope>NUCLEOTIDE SEQUENCE [LARGE SCALE GENOMIC DNA]</scope>
    <source>
        <strain evidence="2">ATCC 50818</strain>
    </source>
</reference>
<dbReference type="EMBL" id="GL832958">
    <property type="protein sequence ID" value="EGD80854.1"/>
    <property type="molecule type" value="Genomic_DNA"/>
</dbReference>
<dbReference type="InParanoid" id="F2U0C6"/>
<feature type="compositionally biased region" description="Basic and acidic residues" evidence="1">
    <location>
        <begin position="72"/>
        <end position="90"/>
    </location>
</feature>
<dbReference type="GeneID" id="16078012"/>
<accession>F2U0C6</accession>
<organism evidence="3">
    <name type="scientific">Salpingoeca rosetta (strain ATCC 50818 / BSB-021)</name>
    <dbReference type="NCBI Taxonomy" id="946362"/>
    <lineage>
        <taxon>Eukaryota</taxon>
        <taxon>Choanoflagellata</taxon>
        <taxon>Craspedida</taxon>
        <taxon>Salpingoecidae</taxon>
        <taxon>Salpingoeca</taxon>
    </lineage>
</organism>
<keyword evidence="3" id="KW-1185">Reference proteome</keyword>
<feature type="region of interest" description="Disordered" evidence="1">
    <location>
        <begin position="193"/>
        <end position="231"/>
    </location>
</feature>
<protein>
    <submittedName>
        <fullName evidence="2">Uncharacterized protein</fullName>
    </submittedName>
</protein>
<dbReference type="RefSeq" id="XP_004997415.1">
    <property type="nucleotide sequence ID" value="XM_004997358.1"/>
</dbReference>
<feature type="compositionally biased region" description="Low complexity" evidence="1">
    <location>
        <begin position="50"/>
        <end position="64"/>
    </location>
</feature>